<evidence type="ECO:0000313" key="2">
    <source>
        <dbReference type="EMBL" id="QEL17753.1"/>
    </source>
</evidence>
<dbReference type="Proteomes" id="UP000324974">
    <property type="component" value="Chromosome"/>
</dbReference>
<keyword evidence="1" id="KW-1133">Transmembrane helix</keyword>
<sequence>MTWNTTDLTKVAVVSAAFVGVLRAVFGRPLVRAVINPHRLTWLLVAAAFAAGAAGLLRDATNTGNPLAWLVPLESLVTEERASGHVLVAAFALLNAGVILGVLAFCQLRLPRDPRAFRKRSHLAAAVQYYTALRGGIDFAALIRLGREEGTKPQVLAVGVNRAEIQERLAATSHPEAADDRIRHWLDLAVELHHEFAALNGRLAKGGQGHNRRVLLDVQYGGYLFQYVRPPESGDDVLFLFAATVLQQEVTTRQFEDHFELIVQAVRNVTAASERL</sequence>
<evidence type="ECO:0000256" key="1">
    <source>
        <dbReference type="SAM" id="Phobius"/>
    </source>
</evidence>
<dbReference type="KEGG" id="lrs:PX52LOC_04757"/>
<reference evidence="3" key="1">
    <citation type="submission" date="2019-08" db="EMBL/GenBank/DDBJ databases">
        <title>Limnoglobus roseus gen. nov., sp. nov., a novel freshwater planctomycete with a giant genome from the family Gemmataceae.</title>
        <authorList>
            <person name="Kulichevskaya I.S."/>
            <person name="Naumoff D.G."/>
            <person name="Miroshnikov K."/>
            <person name="Ivanova A."/>
            <person name="Philippov D.A."/>
            <person name="Hakobyan A."/>
            <person name="Rijpstra I.C."/>
            <person name="Sinninghe Damste J.S."/>
            <person name="Liesack W."/>
            <person name="Dedysh S.N."/>
        </authorList>
    </citation>
    <scope>NUCLEOTIDE SEQUENCE [LARGE SCALE GENOMIC DNA]</scope>
    <source>
        <strain evidence="3">PX52</strain>
    </source>
</reference>
<feature type="transmembrane region" description="Helical" evidence="1">
    <location>
        <begin position="86"/>
        <end position="110"/>
    </location>
</feature>
<name>A0A5C1AHL2_9BACT</name>
<keyword evidence="1" id="KW-0812">Transmembrane</keyword>
<organism evidence="2 3">
    <name type="scientific">Limnoglobus roseus</name>
    <dbReference type="NCBI Taxonomy" id="2598579"/>
    <lineage>
        <taxon>Bacteria</taxon>
        <taxon>Pseudomonadati</taxon>
        <taxon>Planctomycetota</taxon>
        <taxon>Planctomycetia</taxon>
        <taxon>Gemmatales</taxon>
        <taxon>Gemmataceae</taxon>
        <taxon>Limnoglobus</taxon>
    </lineage>
</organism>
<dbReference type="OrthoDB" id="9935657at2"/>
<protein>
    <submittedName>
        <fullName evidence="2">Uncharacterized protein</fullName>
    </submittedName>
</protein>
<dbReference type="EMBL" id="CP042425">
    <property type="protein sequence ID" value="QEL17753.1"/>
    <property type="molecule type" value="Genomic_DNA"/>
</dbReference>
<proteinExistence type="predicted"/>
<evidence type="ECO:0000313" key="3">
    <source>
        <dbReference type="Proteomes" id="UP000324974"/>
    </source>
</evidence>
<dbReference type="RefSeq" id="WP_149112323.1">
    <property type="nucleotide sequence ID" value="NZ_CP042425.1"/>
</dbReference>
<keyword evidence="1" id="KW-0472">Membrane</keyword>
<dbReference type="AlphaFoldDB" id="A0A5C1AHL2"/>
<feature type="transmembrane region" description="Helical" evidence="1">
    <location>
        <begin position="40"/>
        <end position="57"/>
    </location>
</feature>
<accession>A0A5C1AHL2</accession>
<gene>
    <name evidence="2" type="ORF">PX52LOC_04757</name>
</gene>
<keyword evidence="3" id="KW-1185">Reference proteome</keyword>
<feature type="transmembrane region" description="Helical" evidence="1">
    <location>
        <begin position="12"/>
        <end position="31"/>
    </location>
</feature>